<evidence type="ECO:0000259" key="2">
    <source>
        <dbReference type="PROSITE" id="PS50125"/>
    </source>
</evidence>
<feature type="transmembrane region" description="Helical" evidence="1">
    <location>
        <begin position="83"/>
        <end position="103"/>
    </location>
</feature>
<dbReference type="EMBL" id="MFNF01000066">
    <property type="protein sequence ID" value="OGG98883.1"/>
    <property type="molecule type" value="Genomic_DNA"/>
</dbReference>
<keyword evidence="1" id="KW-1133">Transmembrane helix</keyword>
<sequence>MLKIQEPGFEQFLRREIVLILSKGAFYCFWLGQAAGAMLLLLEWVGLAQGFTLPAVWAMFCGAVALVLRQLLFWDRFFGPVHYFAFGLIVSLPSFLYLIAHFLTPHGALTYMTGPSSHLYYLLILLSGFMMNKRLSIGLGSLAGIEYFLFYLWDKDQLAVLQIADPLLHQDLTDPSVYLLKPMIMFFCGLLTGVVSARNLELLRKVLAEEREKTALDRLFGQYVSLPIKNKLIAEKRDLFAESKTVTVLFADLRSFTHLCEELEPAQLVGLLNRYFDVMVKGINSSGGVVDKFIGDAVMAVFGGVLELRNPCASAFEAALKMRWGLAKLNKQLQMEGLPTLENGIGIHVGLAVQGTIGSAQRKEFTVIGDVVNLASRLEEMTKELGLPVLFSRDVYDQLTDDFRHGAQNFGTRKVKGRVKGIEVFGFGDPTDTT</sequence>
<accession>A0A1F6GL94</accession>
<dbReference type="Gene3D" id="3.30.70.1230">
    <property type="entry name" value="Nucleotide cyclase"/>
    <property type="match status" value="1"/>
</dbReference>
<dbReference type="SUPFAM" id="SSF55073">
    <property type="entry name" value="Nucleotide cyclase"/>
    <property type="match status" value="1"/>
</dbReference>
<feature type="transmembrane region" description="Helical" evidence="1">
    <location>
        <begin position="109"/>
        <end position="128"/>
    </location>
</feature>
<evidence type="ECO:0000256" key="1">
    <source>
        <dbReference type="SAM" id="Phobius"/>
    </source>
</evidence>
<dbReference type="InterPro" id="IPR001054">
    <property type="entry name" value="A/G_cyclase"/>
</dbReference>
<dbReference type="GO" id="GO:0006171">
    <property type="term" value="P:cAMP biosynthetic process"/>
    <property type="evidence" value="ECO:0007669"/>
    <property type="project" value="TreeGrafter"/>
</dbReference>
<organism evidence="3 4">
    <name type="scientific">Candidatus Lambdaproteobacteria bacterium RIFOXYD2_FULL_56_26</name>
    <dbReference type="NCBI Taxonomy" id="1817773"/>
    <lineage>
        <taxon>Bacteria</taxon>
        <taxon>Pseudomonadati</taxon>
        <taxon>Pseudomonadota</taxon>
        <taxon>Candidatus Lambdaproteobacteria</taxon>
    </lineage>
</organism>
<dbReference type="CDD" id="cd07302">
    <property type="entry name" value="CHD"/>
    <property type="match status" value="1"/>
</dbReference>
<dbReference type="GO" id="GO:0004016">
    <property type="term" value="F:adenylate cyclase activity"/>
    <property type="evidence" value="ECO:0007669"/>
    <property type="project" value="UniProtKB-ARBA"/>
</dbReference>
<comment type="caution">
    <text evidence="3">The sequence shown here is derived from an EMBL/GenBank/DDBJ whole genome shotgun (WGS) entry which is preliminary data.</text>
</comment>
<keyword evidence="1" id="KW-0472">Membrane</keyword>
<feature type="domain" description="Guanylate cyclase" evidence="2">
    <location>
        <begin position="247"/>
        <end position="379"/>
    </location>
</feature>
<gene>
    <name evidence="3" type="ORF">A2557_13345</name>
</gene>
<dbReference type="InterPro" id="IPR029787">
    <property type="entry name" value="Nucleotide_cyclase"/>
</dbReference>
<keyword evidence="1" id="KW-0812">Transmembrane</keyword>
<feature type="transmembrane region" description="Helical" evidence="1">
    <location>
        <begin position="51"/>
        <end position="71"/>
    </location>
</feature>
<protein>
    <recommendedName>
        <fullName evidence="2">Guanylate cyclase domain-containing protein</fullName>
    </recommendedName>
</protein>
<name>A0A1F6GL94_9PROT</name>
<proteinExistence type="predicted"/>
<feature type="transmembrane region" description="Helical" evidence="1">
    <location>
        <begin position="135"/>
        <end position="153"/>
    </location>
</feature>
<dbReference type="Pfam" id="PF00211">
    <property type="entry name" value="Guanylate_cyc"/>
    <property type="match status" value="1"/>
</dbReference>
<feature type="transmembrane region" description="Helical" evidence="1">
    <location>
        <begin position="24"/>
        <end position="45"/>
    </location>
</feature>
<dbReference type="PROSITE" id="PS50125">
    <property type="entry name" value="GUANYLATE_CYCLASE_2"/>
    <property type="match status" value="1"/>
</dbReference>
<dbReference type="GO" id="GO:0035556">
    <property type="term" value="P:intracellular signal transduction"/>
    <property type="evidence" value="ECO:0007669"/>
    <property type="project" value="InterPro"/>
</dbReference>
<evidence type="ECO:0000313" key="4">
    <source>
        <dbReference type="Proteomes" id="UP000177583"/>
    </source>
</evidence>
<dbReference type="Proteomes" id="UP000177583">
    <property type="component" value="Unassembled WGS sequence"/>
</dbReference>
<reference evidence="3 4" key="1">
    <citation type="journal article" date="2016" name="Nat. Commun.">
        <title>Thousands of microbial genomes shed light on interconnected biogeochemical processes in an aquifer system.</title>
        <authorList>
            <person name="Anantharaman K."/>
            <person name="Brown C.T."/>
            <person name="Hug L.A."/>
            <person name="Sharon I."/>
            <person name="Castelle C.J."/>
            <person name="Probst A.J."/>
            <person name="Thomas B.C."/>
            <person name="Singh A."/>
            <person name="Wilkins M.J."/>
            <person name="Karaoz U."/>
            <person name="Brodie E.L."/>
            <person name="Williams K.H."/>
            <person name="Hubbard S.S."/>
            <person name="Banfield J.F."/>
        </authorList>
    </citation>
    <scope>NUCLEOTIDE SEQUENCE [LARGE SCALE GENOMIC DNA]</scope>
</reference>
<dbReference type="InterPro" id="IPR050697">
    <property type="entry name" value="Adenylyl/Guanylyl_Cyclase_3/4"/>
</dbReference>
<dbReference type="PANTHER" id="PTHR43081">
    <property type="entry name" value="ADENYLATE CYCLASE, TERMINAL-DIFFERENTIATION SPECIFIC-RELATED"/>
    <property type="match status" value="1"/>
</dbReference>
<dbReference type="AlphaFoldDB" id="A0A1F6GL94"/>
<dbReference type="PANTHER" id="PTHR43081:SF1">
    <property type="entry name" value="ADENYLATE CYCLASE, TERMINAL-DIFFERENTIATION SPECIFIC"/>
    <property type="match status" value="1"/>
</dbReference>
<feature type="transmembrane region" description="Helical" evidence="1">
    <location>
        <begin position="178"/>
        <end position="197"/>
    </location>
</feature>
<evidence type="ECO:0000313" key="3">
    <source>
        <dbReference type="EMBL" id="OGG98883.1"/>
    </source>
</evidence>
<dbReference type="SMART" id="SM00044">
    <property type="entry name" value="CYCc"/>
    <property type="match status" value="1"/>
</dbReference>